<evidence type="ECO:0000256" key="21">
    <source>
        <dbReference type="SAM" id="MobiDB-lite"/>
    </source>
</evidence>
<dbReference type="Pfam" id="PF00641">
    <property type="entry name" value="Zn_ribbon_RanBP"/>
    <property type="match status" value="4"/>
</dbReference>
<feature type="compositionally biased region" description="Low complexity" evidence="21">
    <location>
        <begin position="538"/>
        <end position="557"/>
    </location>
</feature>
<evidence type="ECO:0000256" key="3">
    <source>
        <dbReference type="ARBA" id="ARBA00004567"/>
    </source>
</evidence>
<comment type="cofactor">
    <cofactor evidence="1">
        <name>Zn(2+)</name>
        <dbReference type="ChEBI" id="CHEBI:29105"/>
    </cofactor>
</comment>
<evidence type="ECO:0000256" key="4">
    <source>
        <dbReference type="ARBA" id="ARBA00022448"/>
    </source>
</evidence>
<dbReference type="PROSITE" id="PS01358">
    <property type="entry name" value="ZF_RANBP2_1"/>
    <property type="match status" value="4"/>
</dbReference>
<evidence type="ECO:0000256" key="10">
    <source>
        <dbReference type="ARBA" id="ARBA00022927"/>
    </source>
</evidence>
<feature type="region of interest" description="Disordered" evidence="21">
    <location>
        <begin position="1518"/>
        <end position="1541"/>
    </location>
</feature>
<keyword evidence="4" id="KW-0813">Transport</keyword>
<evidence type="ECO:0000256" key="17">
    <source>
        <dbReference type="ARBA" id="ARBA00068609"/>
    </source>
</evidence>
<feature type="region of interest" description="Disordered" evidence="21">
    <location>
        <begin position="346"/>
        <end position="367"/>
    </location>
</feature>
<feature type="region of interest" description="Disordered" evidence="21">
    <location>
        <begin position="1094"/>
        <end position="1264"/>
    </location>
</feature>
<evidence type="ECO:0000256" key="18">
    <source>
        <dbReference type="ARBA" id="ARBA00078197"/>
    </source>
</evidence>
<dbReference type="GO" id="GO:0008139">
    <property type="term" value="F:nuclear localization sequence binding"/>
    <property type="evidence" value="ECO:0007669"/>
    <property type="project" value="TreeGrafter"/>
</dbReference>
<evidence type="ECO:0000313" key="24">
    <source>
        <dbReference type="Proteomes" id="UP001497623"/>
    </source>
</evidence>
<dbReference type="Pfam" id="PF08604">
    <property type="entry name" value="Nup153"/>
    <property type="match status" value="2"/>
</dbReference>
<reference evidence="23 24" key="1">
    <citation type="submission" date="2024-05" db="EMBL/GenBank/DDBJ databases">
        <authorList>
            <person name="Wallberg A."/>
        </authorList>
    </citation>
    <scope>NUCLEOTIDE SEQUENCE [LARGE SCALE GENOMIC DNA]</scope>
</reference>
<gene>
    <name evidence="23" type="ORF">MNOR_LOCUS8928</name>
</gene>
<comment type="caution">
    <text evidence="23">The sequence shown here is derived from an EMBL/GenBank/DDBJ whole genome shotgun (WGS) entry which is preliminary data.</text>
</comment>
<evidence type="ECO:0000256" key="19">
    <source>
        <dbReference type="ARBA" id="ARBA00079437"/>
    </source>
</evidence>
<dbReference type="GO" id="GO:0051028">
    <property type="term" value="P:mRNA transport"/>
    <property type="evidence" value="ECO:0007669"/>
    <property type="project" value="UniProtKB-KW"/>
</dbReference>
<dbReference type="Proteomes" id="UP001497623">
    <property type="component" value="Unassembled WGS sequence"/>
</dbReference>
<feature type="compositionally biased region" description="Polar residues" evidence="21">
    <location>
        <begin position="585"/>
        <end position="605"/>
    </location>
</feature>
<feature type="compositionally biased region" description="Polar residues" evidence="21">
    <location>
        <begin position="1238"/>
        <end position="1249"/>
    </location>
</feature>
<protein>
    <recommendedName>
        <fullName evidence="17">Nuclear pore complex protein Nup153</fullName>
    </recommendedName>
    <alternativeName>
        <fullName evidence="19">153 kDa nucleoporin</fullName>
    </alternativeName>
    <alternativeName>
        <fullName evidence="18">Nucleoporin Nup153</fullName>
    </alternativeName>
</protein>
<feature type="compositionally biased region" description="Low complexity" evidence="21">
    <location>
        <begin position="137"/>
        <end position="156"/>
    </location>
</feature>
<keyword evidence="12" id="KW-0238">DNA-binding</keyword>
<feature type="compositionally biased region" description="Low complexity" evidence="21">
    <location>
        <begin position="101"/>
        <end position="117"/>
    </location>
</feature>
<evidence type="ECO:0000256" key="15">
    <source>
        <dbReference type="ARBA" id="ARBA00023242"/>
    </source>
</evidence>
<feature type="compositionally biased region" description="Polar residues" evidence="21">
    <location>
        <begin position="506"/>
        <end position="526"/>
    </location>
</feature>
<evidence type="ECO:0000256" key="7">
    <source>
        <dbReference type="ARBA" id="ARBA00022771"/>
    </source>
</evidence>
<evidence type="ECO:0000313" key="23">
    <source>
        <dbReference type="EMBL" id="CAL4072810.1"/>
    </source>
</evidence>
<dbReference type="PROSITE" id="PS50199">
    <property type="entry name" value="ZF_RANBP2_2"/>
    <property type="match status" value="4"/>
</dbReference>
<evidence type="ECO:0000256" key="16">
    <source>
        <dbReference type="ARBA" id="ARBA00060842"/>
    </source>
</evidence>
<keyword evidence="14" id="KW-0472">Membrane</keyword>
<feature type="region of interest" description="Disordered" evidence="21">
    <location>
        <begin position="384"/>
        <end position="404"/>
    </location>
</feature>
<dbReference type="GO" id="GO:0008270">
    <property type="term" value="F:zinc ion binding"/>
    <property type="evidence" value="ECO:0007669"/>
    <property type="project" value="UniProtKB-KW"/>
</dbReference>
<feature type="compositionally biased region" description="Basic residues" evidence="21">
    <location>
        <begin position="1530"/>
        <end position="1541"/>
    </location>
</feature>
<keyword evidence="15" id="KW-0539">Nucleus</keyword>
<dbReference type="Gene3D" id="4.10.1060.10">
    <property type="entry name" value="Zinc finger, RanBP2-type"/>
    <property type="match status" value="4"/>
</dbReference>
<dbReference type="SMART" id="SM00547">
    <property type="entry name" value="ZnF_RBZ"/>
    <property type="match status" value="4"/>
</dbReference>
<feature type="compositionally biased region" description="Polar residues" evidence="21">
    <location>
        <begin position="261"/>
        <end position="283"/>
    </location>
</feature>
<feature type="compositionally biased region" description="Gly residues" evidence="21">
    <location>
        <begin position="1162"/>
        <end position="1172"/>
    </location>
</feature>
<feature type="domain" description="RanBP2-type" evidence="22">
    <location>
        <begin position="981"/>
        <end position="1011"/>
    </location>
</feature>
<keyword evidence="7 20" id="KW-0863">Zinc-finger</keyword>
<evidence type="ECO:0000256" key="2">
    <source>
        <dbReference type="ARBA" id="ARBA00004126"/>
    </source>
</evidence>
<feature type="domain" description="RanBP2-type" evidence="22">
    <location>
        <begin position="808"/>
        <end position="837"/>
    </location>
</feature>
<keyword evidence="10" id="KW-0653">Protein transport</keyword>
<dbReference type="InterPro" id="IPR001876">
    <property type="entry name" value="Znf_RanBP2"/>
</dbReference>
<dbReference type="SUPFAM" id="SSF90209">
    <property type="entry name" value="Ran binding protein zinc finger-like"/>
    <property type="match status" value="4"/>
</dbReference>
<feature type="compositionally biased region" description="Low complexity" evidence="21">
    <location>
        <begin position="1225"/>
        <end position="1237"/>
    </location>
</feature>
<evidence type="ECO:0000256" key="6">
    <source>
        <dbReference type="ARBA" id="ARBA00022737"/>
    </source>
</evidence>
<keyword evidence="5" id="KW-0479">Metal-binding</keyword>
<dbReference type="PANTHER" id="PTHR23193:SF23">
    <property type="entry name" value="NUCLEAR PORE COMPLEX PROTEIN NUP153"/>
    <property type="match status" value="1"/>
</dbReference>
<evidence type="ECO:0000256" key="5">
    <source>
        <dbReference type="ARBA" id="ARBA00022723"/>
    </source>
</evidence>
<dbReference type="FunFam" id="4.10.1060.10:FF:000001">
    <property type="entry name" value="Nuclear pore complex protein Nup153"/>
    <property type="match status" value="2"/>
</dbReference>
<dbReference type="EMBL" id="CAXKWB010004223">
    <property type="protein sequence ID" value="CAL4072810.1"/>
    <property type="molecule type" value="Genomic_DNA"/>
</dbReference>
<evidence type="ECO:0000256" key="14">
    <source>
        <dbReference type="ARBA" id="ARBA00023136"/>
    </source>
</evidence>
<feature type="domain" description="RanBP2-type" evidence="22">
    <location>
        <begin position="868"/>
        <end position="897"/>
    </location>
</feature>
<dbReference type="GO" id="GO:0017056">
    <property type="term" value="F:structural constituent of nuclear pore"/>
    <property type="evidence" value="ECO:0007669"/>
    <property type="project" value="TreeGrafter"/>
</dbReference>
<accession>A0AAV2Q8Z7</accession>
<dbReference type="InterPro" id="IPR026054">
    <property type="entry name" value="Nucleoporin"/>
</dbReference>
<comment type="similarity">
    <text evidence="16">Belongs to the NUP153 family.</text>
</comment>
<name>A0AAV2Q8Z7_MEGNR</name>
<keyword evidence="13" id="KW-0906">Nuclear pore complex</keyword>
<evidence type="ECO:0000256" key="8">
    <source>
        <dbReference type="ARBA" id="ARBA00022816"/>
    </source>
</evidence>
<comment type="subcellular location">
    <subcellularLocation>
        <location evidence="2">Nucleus membrane</location>
    </subcellularLocation>
    <subcellularLocation>
        <location evidence="3">Nucleus</location>
        <location evidence="3">Nuclear pore complex</location>
    </subcellularLocation>
</comment>
<evidence type="ECO:0000256" key="20">
    <source>
        <dbReference type="PROSITE-ProRule" id="PRU00322"/>
    </source>
</evidence>
<keyword evidence="24" id="KW-1185">Reference proteome</keyword>
<evidence type="ECO:0000256" key="13">
    <source>
        <dbReference type="ARBA" id="ARBA00023132"/>
    </source>
</evidence>
<evidence type="ECO:0000256" key="12">
    <source>
        <dbReference type="ARBA" id="ARBA00023125"/>
    </source>
</evidence>
<feature type="region of interest" description="Disordered" evidence="21">
    <location>
        <begin position="1"/>
        <end position="25"/>
    </location>
</feature>
<evidence type="ECO:0000256" key="11">
    <source>
        <dbReference type="ARBA" id="ARBA00023010"/>
    </source>
</evidence>
<feature type="compositionally biased region" description="Polar residues" evidence="21">
    <location>
        <begin position="467"/>
        <end position="482"/>
    </location>
</feature>
<dbReference type="PANTHER" id="PTHR23193">
    <property type="entry name" value="NUCLEAR PORE COMPLEX PROTEIN NUP"/>
    <property type="match status" value="1"/>
</dbReference>
<feature type="region of interest" description="Disordered" evidence="21">
    <location>
        <begin position="538"/>
        <end position="646"/>
    </location>
</feature>
<feature type="compositionally biased region" description="Low complexity" evidence="21">
    <location>
        <begin position="55"/>
        <end position="69"/>
    </location>
</feature>
<proteinExistence type="inferred from homology"/>
<feature type="domain" description="RanBP2-type" evidence="22">
    <location>
        <begin position="933"/>
        <end position="963"/>
    </location>
</feature>
<dbReference type="GO" id="GO:0003677">
    <property type="term" value="F:DNA binding"/>
    <property type="evidence" value="ECO:0007669"/>
    <property type="project" value="UniProtKB-KW"/>
</dbReference>
<feature type="compositionally biased region" description="Low complexity" evidence="21">
    <location>
        <begin position="167"/>
        <end position="179"/>
    </location>
</feature>
<feature type="compositionally biased region" description="Polar residues" evidence="21">
    <location>
        <begin position="1209"/>
        <end position="1224"/>
    </location>
</feature>
<feature type="compositionally biased region" description="Basic and acidic residues" evidence="21">
    <location>
        <begin position="1122"/>
        <end position="1131"/>
    </location>
</feature>
<feature type="compositionally biased region" description="Basic and acidic residues" evidence="21">
    <location>
        <begin position="1175"/>
        <end position="1200"/>
    </location>
</feature>
<keyword evidence="8" id="KW-0509">mRNA transport</keyword>
<feature type="compositionally biased region" description="Polar residues" evidence="21">
    <location>
        <begin position="217"/>
        <end position="239"/>
    </location>
</feature>
<sequence>MAADGPGKYKGSKRRIAKPYDRPQGIFRRVTDSVTGLFGSLSGWLGADEDGTEDAPTAAASAAPTSAPPGESFIFAQPPTTHRKPYRPIYPEEGEDIGEGPSSSSSNSAQVSSAAPPGSGINLGATSSSIGPTSIAPTPLTRGLLGTTSTSLGHPLPLISSTPYDQPLRTRPLMRPTPTSIDSGSESPGTDFIMPPRRVALDEETFTSLRMPIISEANKTSSPSANAIPSLEKMSSSPVNAMPSLEETQRKRGREIDTDHNSSLGGDSISNRSLFSETGSRASHPQMPASSKKPRFNVSAFSTCSAMGDRSVLSDSTSRPSPFYPWRTAYGGASANKRNRYQNRLQTNRAQIKPKPPPSDSLAEDGGLSQAARRILDCLNNMSTPISDAKRIPTPSPGQRGSFLDSSYTATYYKHRPPSRNSGPPVTKLLTPTKAVVQPNLSKLIGVGTSGKGSSSTVAEMSSAVSTTVKSTQDASVVSKTQTDAPASKPKDPPPSTKPSQDSSSLPKQQEQSSNVQTTSATSASFVSKPATVTEVISKSTTETSTFSFKSTTESSSAQPPFRLGESNISTESASSETPLFRFGNVNSTSNAKGDNNSETITSRPSIHASEPAAAFLKGGGGKLKTKINDTGRASRRDEDDDETPVPVLPAVSLSMSTLPKINFSSTQINAVIASSPQPFATTGFTFSAPQTFSEPSKASLNCFDGAIASNELEFTFSTPQNLLKDSPKIYETPGAPMFNSISTNFQPKLKASASKSKLNAAPLKEGSILDVLKSNKLNASLNEENSVSCESNVATTNTNSLEAFMKKSDEWNCDTCMVTNKNMSEKCVSCETPKPGASTKQAPKISSNLTSAAPPVVTNSLSAFIKRTDEWSCDTCMLTNKSSFDKCAACETPKPGTAPKTSAISSLPLSSSNSIFSSSSTFNAPVGFNFQKSSSEWECSECLVRNKDNADTCVCCSSAKPGSTNTAQSSVFSSSNNSLATNTEWKCETCLVQNTKDSKKCKECDTAKPSAVIGSQVITGNFKFGVGNTSANDSSSGGFKFGISNSSVTEAKSSGFSFGVNSSSVNKDSITSTTTTGFSFGIKASEVEKSDSTKGFKFGENSIDSKNENGGGFAFGIPQKPTEEKTEVSSKSELSFSNADSNKKQDKADSVTEPAFSFGSAPGGFTFGGNANGKKIEVEKSAKEENSSVDAENNKESEKPAFPFSFGSKPTENDVTTSQNPAFSFSNSTSKDTSSTMVNSSETFSFGTPKSDEKLKTSAPTFTFGSKPTESASLTFGGNTMAPKVNAAAAVPTTNSTFTFGSVVATTKEETKSPFGGKRDSSSCDEPARKLPFGTSNTAANSGMGNSTTSLFTFGTNNSQSGPGFGASPASNAPAFGSPAPVVSAANPTPSFSFNSTAPATTPAFGAPVPTPMFGQGFGVPNNNNNNPSFAFGQPSEKKASTGFDFGGVTANSPSPAFNFATSAEPASGPGLFQFGQSAPNNTSTGGSPMFQFGSGAPTATPTPAFGAGGDNIFSAAGARTTGGQPDRRIKKKAVRRIPK</sequence>
<dbReference type="GO" id="GO:0006606">
    <property type="term" value="P:protein import into nucleus"/>
    <property type="evidence" value="ECO:0007669"/>
    <property type="project" value="TreeGrafter"/>
</dbReference>
<dbReference type="GO" id="GO:0005643">
    <property type="term" value="C:nuclear pore"/>
    <property type="evidence" value="ECO:0007669"/>
    <property type="project" value="UniProtKB-SubCell"/>
</dbReference>
<dbReference type="InterPro" id="IPR036443">
    <property type="entry name" value="Znf_RanBP2_sf"/>
</dbReference>
<dbReference type="GO" id="GO:0031965">
    <property type="term" value="C:nuclear membrane"/>
    <property type="evidence" value="ECO:0007669"/>
    <property type="project" value="UniProtKB-SubCell"/>
</dbReference>
<feature type="compositionally biased region" description="Basic and acidic residues" evidence="21">
    <location>
        <begin position="627"/>
        <end position="638"/>
    </location>
</feature>
<evidence type="ECO:0000259" key="22">
    <source>
        <dbReference type="PROSITE" id="PS50199"/>
    </source>
</evidence>
<feature type="compositionally biased region" description="Basic and acidic residues" evidence="21">
    <location>
        <begin position="247"/>
        <end position="260"/>
    </location>
</feature>
<feature type="region of interest" description="Disordered" evidence="21">
    <location>
        <begin position="39"/>
        <end position="194"/>
    </location>
</feature>
<feature type="compositionally biased region" description="Basic and acidic residues" evidence="21">
    <location>
        <begin position="1142"/>
        <end position="1151"/>
    </location>
</feature>
<keyword evidence="9" id="KW-0862">Zinc</keyword>
<organism evidence="23 24">
    <name type="scientific">Meganyctiphanes norvegica</name>
    <name type="common">Northern krill</name>
    <name type="synonym">Thysanopoda norvegica</name>
    <dbReference type="NCBI Taxonomy" id="48144"/>
    <lineage>
        <taxon>Eukaryota</taxon>
        <taxon>Metazoa</taxon>
        <taxon>Ecdysozoa</taxon>
        <taxon>Arthropoda</taxon>
        <taxon>Crustacea</taxon>
        <taxon>Multicrustacea</taxon>
        <taxon>Malacostraca</taxon>
        <taxon>Eumalacostraca</taxon>
        <taxon>Eucarida</taxon>
        <taxon>Euphausiacea</taxon>
        <taxon>Euphausiidae</taxon>
        <taxon>Meganyctiphanes</taxon>
    </lineage>
</organism>
<feature type="compositionally biased region" description="Polar residues" evidence="21">
    <location>
        <begin position="567"/>
        <end position="578"/>
    </location>
</feature>
<evidence type="ECO:0000256" key="1">
    <source>
        <dbReference type="ARBA" id="ARBA00001947"/>
    </source>
</evidence>
<keyword evidence="6" id="KW-0677">Repeat</keyword>
<keyword evidence="11" id="KW-0811">Translocation</keyword>
<dbReference type="InterPro" id="IPR013913">
    <property type="entry name" value="Nup153_N"/>
</dbReference>
<feature type="region of interest" description="Disordered" evidence="21">
    <location>
        <begin position="467"/>
        <end position="526"/>
    </location>
</feature>
<feature type="region of interest" description="Disordered" evidence="21">
    <location>
        <begin position="212"/>
        <end position="295"/>
    </location>
</feature>
<feature type="compositionally biased region" description="Polar residues" evidence="21">
    <location>
        <begin position="124"/>
        <end position="136"/>
    </location>
</feature>
<dbReference type="GO" id="GO:0006405">
    <property type="term" value="P:RNA export from nucleus"/>
    <property type="evidence" value="ECO:0007669"/>
    <property type="project" value="TreeGrafter"/>
</dbReference>
<evidence type="ECO:0000256" key="9">
    <source>
        <dbReference type="ARBA" id="ARBA00022833"/>
    </source>
</evidence>